<keyword evidence="9" id="KW-1185">Reference proteome</keyword>
<dbReference type="EMBL" id="JAUSQM010000001">
    <property type="protein sequence ID" value="MDP9823848.1"/>
    <property type="molecule type" value="Genomic_DNA"/>
</dbReference>
<evidence type="ECO:0000259" key="7">
    <source>
        <dbReference type="PROSITE" id="PS50110"/>
    </source>
</evidence>
<dbReference type="PROSITE" id="PS50110">
    <property type="entry name" value="RESPONSE_REGULATORY"/>
    <property type="match status" value="1"/>
</dbReference>
<dbReference type="InterPro" id="IPR039420">
    <property type="entry name" value="WalR-like"/>
</dbReference>
<evidence type="ECO:0000256" key="2">
    <source>
        <dbReference type="ARBA" id="ARBA00023012"/>
    </source>
</evidence>
<keyword evidence="5" id="KW-0804">Transcription</keyword>
<dbReference type="SUPFAM" id="SSF52172">
    <property type="entry name" value="CheY-like"/>
    <property type="match status" value="1"/>
</dbReference>
<evidence type="ECO:0000256" key="3">
    <source>
        <dbReference type="ARBA" id="ARBA00023015"/>
    </source>
</evidence>
<protein>
    <submittedName>
        <fullName evidence="8">DNA-binding response OmpR family regulator</fullName>
    </submittedName>
</protein>
<sequence length="124" mass="13164">MARIVVADDDGDIRDLVVFKLRQTGHDVLAVEDGAAAVEACQAEVPDLVILDLMMPGMSGLDAARALREQDATSALPIIMLTARAQETDIEQGFAAGADDYVVKPFSPRELAGRVDALLARKSG</sequence>
<evidence type="ECO:0000256" key="1">
    <source>
        <dbReference type="ARBA" id="ARBA00022553"/>
    </source>
</evidence>
<keyword evidence="2" id="KW-0902">Two-component regulatory system</keyword>
<accession>A0ABT9NTX0</accession>
<dbReference type="Gene3D" id="3.40.50.2300">
    <property type="match status" value="1"/>
</dbReference>
<evidence type="ECO:0000313" key="9">
    <source>
        <dbReference type="Proteomes" id="UP001240447"/>
    </source>
</evidence>
<feature type="domain" description="Response regulatory" evidence="7">
    <location>
        <begin position="3"/>
        <end position="119"/>
    </location>
</feature>
<dbReference type="InterPro" id="IPR001789">
    <property type="entry name" value="Sig_transdc_resp-reg_receiver"/>
</dbReference>
<dbReference type="Proteomes" id="UP001240447">
    <property type="component" value="Unassembled WGS sequence"/>
</dbReference>
<reference evidence="8 9" key="1">
    <citation type="submission" date="2023-07" db="EMBL/GenBank/DDBJ databases">
        <title>Sequencing the genomes of 1000 actinobacteria strains.</title>
        <authorList>
            <person name="Klenk H.-P."/>
        </authorList>
    </citation>
    <scope>NUCLEOTIDE SEQUENCE [LARGE SCALE GENOMIC DNA]</scope>
    <source>
        <strain evidence="8 9">GD13</strain>
    </source>
</reference>
<dbReference type="PANTHER" id="PTHR48111:SF1">
    <property type="entry name" value="TWO-COMPONENT RESPONSE REGULATOR ORR33"/>
    <property type="match status" value="1"/>
</dbReference>
<keyword evidence="3" id="KW-0805">Transcription regulation</keyword>
<keyword evidence="4 8" id="KW-0238">DNA-binding</keyword>
<evidence type="ECO:0000313" key="8">
    <source>
        <dbReference type="EMBL" id="MDP9823848.1"/>
    </source>
</evidence>
<gene>
    <name evidence="8" type="ORF">J2S59_003657</name>
</gene>
<evidence type="ECO:0000256" key="6">
    <source>
        <dbReference type="PROSITE-ProRule" id="PRU00169"/>
    </source>
</evidence>
<dbReference type="SMART" id="SM00448">
    <property type="entry name" value="REC"/>
    <property type="match status" value="1"/>
</dbReference>
<dbReference type="RefSeq" id="WP_068123000.1">
    <property type="nucleotide sequence ID" value="NZ_CCXJ01000620.1"/>
</dbReference>
<dbReference type="Pfam" id="PF00072">
    <property type="entry name" value="Response_reg"/>
    <property type="match status" value="1"/>
</dbReference>
<proteinExistence type="predicted"/>
<feature type="modified residue" description="4-aspartylphosphate" evidence="6">
    <location>
        <position position="52"/>
    </location>
</feature>
<dbReference type="GO" id="GO:0003677">
    <property type="term" value="F:DNA binding"/>
    <property type="evidence" value="ECO:0007669"/>
    <property type="project" value="UniProtKB-KW"/>
</dbReference>
<comment type="caution">
    <text evidence="8">The sequence shown here is derived from an EMBL/GenBank/DDBJ whole genome shotgun (WGS) entry which is preliminary data.</text>
</comment>
<dbReference type="PANTHER" id="PTHR48111">
    <property type="entry name" value="REGULATOR OF RPOS"/>
    <property type="match status" value="1"/>
</dbReference>
<name>A0ABT9NTX0_9ACTN</name>
<evidence type="ECO:0000256" key="5">
    <source>
        <dbReference type="ARBA" id="ARBA00023163"/>
    </source>
</evidence>
<evidence type="ECO:0000256" key="4">
    <source>
        <dbReference type="ARBA" id="ARBA00023125"/>
    </source>
</evidence>
<dbReference type="InterPro" id="IPR011006">
    <property type="entry name" value="CheY-like_superfamily"/>
</dbReference>
<organism evidence="8 9">
    <name type="scientific">Nocardioides massiliensis</name>
    <dbReference type="NCBI Taxonomy" id="1325935"/>
    <lineage>
        <taxon>Bacteria</taxon>
        <taxon>Bacillati</taxon>
        <taxon>Actinomycetota</taxon>
        <taxon>Actinomycetes</taxon>
        <taxon>Propionibacteriales</taxon>
        <taxon>Nocardioidaceae</taxon>
        <taxon>Nocardioides</taxon>
    </lineage>
</organism>
<keyword evidence="1 6" id="KW-0597">Phosphoprotein</keyword>